<dbReference type="EMBL" id="JAACYS010000107">
    <property type="protein sequence ID" value="NCU19019.1"/>
    <property type="molecule type" value="Genomic_DNA"/>
</dbReference>
<dbReference type="Pfam" id="PF17259">
    <property type="entry name" value="DUF5325"/>
    <property type="match status" value="1"/>
</dbReference>
<keyword evidence="1" id="KW-0472">Membrane</keyword>
<keyword evidence="3" id="KW-1185">Reference proteome</keyword>
<gene>
    <name evidence="2" type="ORF">GW534_15220</name>
</gene>
<name>A0ABX0AAC6_9BACI</name>
<reference evidence="2 3" key="1">
    <citation type="submission" date="2020-01" db="EMBL/GenBank/DDBJ databases">
        <title>A novel Bacillus sp. from Pasinler.</title>
        <authorList>
            <person name="Adiguzel A."/>
            <person name="Ay H."/>
            <person name="Baltaci M.O."/>
        </authorList>
    </citation>
    <scope>NUCLEOTIDE SEQUENCE [LARGE SCALE GENOMIC DNA]</scope>
    <source>
        <strain evidence="2 3">P1</strain>
    </source>
</reference>
<protein>
    <submittedName>
        <fullName evidence="2">YlaF family protein</fullName>
    </submittedName>
</protein>
<dbReference type="InterPro" id="IPR035211">
    <property type="entry name" value="DUF5325"/>
</dbReference>
<feature type="transmembrane region" description="Helical" evidence="1">
    <location>
        <begin position="7"/>
        <end position="26"/>
    </location>
</feature>
<sequence>MKKVEWVFLLYAFLAVFCMIGIAISISYQNLALILLFIVGMTVVMGIGFQRKRRLQAEGKMD</sequence>
<accession>A0ABX0AAC6</accession>
<evidence type="ECO:0000313" key="3">
    <source>
        <dbReference type="Proteomes" id="UP000743899"/>
    </source>
</evidence>
<dbReference type="RefSeq" id="WP_161921841.1">
    <property type="nucleotide sequence ID" value="NZ_JAACYS010000107.1"/>
</dbReference>
<keyword evidence="1" id="KW-1133">Transmembrane helix</keyword>
<keyword evidence="1" id="KW-0812">Transmembrane</keyword>
<proteinExistence type="predicted"/>
<feature type="transmembrane region" description="Helical" evidence="1">
    <location>
        <begin position="32"/>
        <end position="49"/>
    </location>
</feature>
<comment type="caution">
    <text evidence="2">The sequence shown here is derived from an EMBL/GenBank/DDBJ whole genome shotgun (WGS) entry which is preliminary data.</text>
</comment>
<organism evidence="2 3">
    <name type="scientific">Pallidibacillus pasinlerensis</name>
    <dbReference type="NCBI Taxonomy" id="2703818"/>
    <lineage>
        <taxon>Bacteria</taxon>
        <taxon>Bacillati</taxon>
        <taxon>Bacillota</taxon>
        <taxon>Bacilli</taxon>
        <taxon>Bacillales</taxon>
        <taxon>Bacillaceae</taxon>
        <taxon>Pallidibacillus</taxon>
    </lineage>
</organism>
<dbReference type="Proteomes" id="UP000743899">
    <property type="component" value="Unassembled WGS sequence"/>
</dbReference>
<evidence type="ECO:0000256" key="1">
    <source>
        <dbReference type="SAM" id="Phobius"/>
    </source>
</evidence>
<evidence type="ECO:0000313" key="2">
    <source>
        <dbReference type="EMBL" id="NCU19019.1"/>
    </source>
</evidence>